<feature type="compositionally biased region" description="Polar residues" evidence="1">
    <location>
        <begin position="169"/>
        <end position="180"/>
    </location>
</feature>
<organism evidence="2 3">
    <name type="scientific">Collybia nuda</name>
    <dbReference type="NCBI Taxonomy" id="64659"/>
    <lineage>
        <taxon>Eukaryota</taxon>
        <taxon>Fungi</taxon>
        <taxon>Dikarya</taxon>
        <taxon>Basidiomycota</taxon>
        <taxon>Agaricomycotina</taxon>
        <taxon>Agaricomycetes</taxon>
        <taxon>Agaricomycetidae</taxon>
        <taxon>Agaricales</taxon>
        <taxon>Tricholomatineae</taxon>
        <taxon>Clitocybaceae</taxon>
        <taxon>Collybia</taxon>
    </lineage>
</organism>
<gene>
    <name evidence="2" type="ORF">BDZ94DRAFT_1269020</name>
</gene>
<feature type="compositionally biased region" description="Low complexity" evidence="1">
    <location>
        <begin position="500"/>
        <end position="535"/>
    </location>
</feature>
<dbReference type="OrthoDB" id="2596255at2759"/>
<dbReference type="AlphaFoldDB" id="A0A9P5Y0Q1"/>
<comment type="caution">
    <text evidence="2">The sequence shown here is derived from an EMBL/GenBank/DDBJ whole genome shotgun (WGS) entry which is preliminary data.</text>
</comment>
<keyword evidence="3" id="KW-1185">Reference proteome</keyword>
<protein>
    <submittedName>
        <fullName evidence="2">Uncharacterized protein</fullName>
    </submittedName>
</protein>
<proteinExistence type="predicted"/>
<evidence type="ECO:0000313" key="3">
    <source>
        <dbReference type="Proteomes" id="UP000807353"/>
    </source>
</evidence>
<feature type="compositionally biased region" description="Polar residues" evidence="1">
    <location>
        <begin position="427"/>
        <end position="453"/>
    </location>
</feature>
<evidence type="ECO:0000256" key="1">
    <source>
        <dbReference type="SAM" id="MobiDB-lite"/>
    </source>
</evidence>
<dbReference type="Proteomes" id="UP000807353">
    <property type="component" value="Unassembled WGS sequence"/>
</dbReference>
<accession>A0A9P5Y0Q1</accession>
<dbReference type="EMBL" id="MU150323">
    <property type="protein sequence ID" value="KAF9459095.1"/>
    <property type="molecule type" value="Genomic_DNA"/>
</dbReference>
<feature type="region of interest" description="Disordered" evidence="1">
    <location>
        <begin position="293"/>
        <end position="330"/>
    </location>
</feature>
<sequence>MQTDSSNGNAGWHSIRPWTPPLSLAVREITSVSATFILSSNVSDLNGDLEPTLASLGLIAADEDADEDHAGEGSSSDIVERKKKSIIADALAKGLSVNVNGSPWQRVFIRIDDTTDEAVIIIYGLMPGRQYDIDLGLVQGDQTSTLRRQVVTEDVDREPEVHTDPDSPSFDQSTSSDPQVSTPSTSPNRTLPSTPPSTTAPLTAEDRHTQLQHALSLLTTERETLTASLKTSRRDSQKADAALRTEIDILKRASDKNAAAEHRAKQKILSLQEALKRAQTATRDTEEMMKEVESMVPGLEKQRTEKEEEHNKIKEEADRVRKERKLEEEKDKKRLEAVKGELTGLTNKLEKFNSKKEKIETGPIQDLEEQLNEIEREIKKEENESYASTYSPPMDMQELTMDDLVPTHPHSDSPTDHPLAAPYTPPQVRQQNTNPGTIGRPSPTTIQRPSPNANILGHQPQLWSPPRQSQHHSGHNARAPSMHQTPTLLTNPHRRPSLKSTAANTTTSPPANGSTSSSSSSPSPTTGNPPATTSTLSSRAPAFEPGRPLKNSGSGASGLSPVVIQRPGGGPSRSTGTGLKPGVLPHWAGLQQHDGGRVG</sequence>
<reference evidence="2" key="1">
    <citation type="submission" date="2020-11" db="EMBL/GenBank/DDBJ databases">
        <authorList>
            <consortium name="DOE Joint Genome Institute"/>
            <person name="Ahrendt S."/>
            <person name="Riley R."/>
            <person name="Andreopoulos W."/>
            <person name="Labutti K."/>
            <person name="Pangilinan J."/>
            <person name="Ruiz-Duenas F.J."/>
            <person name="Barrasa J.M."/>
            <person name="Sanchez-Garcia M."/>
            <person name="Camarero S."/>
            <person name="Miyauchi S."/>
            <person name="Serrano A."/>
            <person name="Linde D."/>
            <person name="Babiker R."/>
            <person name="Drula E."/>
            <person name="Ayuso-Fernandez I."/>
            <person name="Pacheco R."/>
            <person name="Padilla G."/>
            <person name="Ferreira P."/>
            <person name="Barriuso J."/>
            <person name="Kellner H."/>
            <person name="Castanera R."/>
            <person name="Alfaro M."/>
            <person name="Ramirez L."/>
            <person name="Pisabarro A.G."/>
            <person name="Kuo A."/>
            <person name="Tritt A."/>
            <person name="Lipzen A."/>
            <person name="He G."/>
            <person name="Yan M."/>
            <person name="Ng V."/>
            <person name="Cullen D."/>
            <person name="Martin F."/>
            <person name="Rosso M.-N."/>
            <person name="Henrissat B."/>
            <person name="Hibbett D."/>
            <person name="Martinez A.T."/>
            <person name="Grigoriev I.V."/>
        </authorList>
    </citation>
    <scope>NUCLEOTIDE SEQUENCE</scope>
    <source>
        <strain evidence="2">CBS 247.69</strain>
    </source>
</reference>
<name>A0A9P5Y0Q1_9AGAR</name>
<feature type="compositionally biased region" description="Low complexity" evidence="1">
    <location>
        <begin position="181"/>
        <end position="202"/>
    </location>
</feature>
<feature type="compositionally biased region" description="Basic and acidic residues" evidence="1">
    <location>
        <begin position="300"/>
        <end position="330"/>
    </location>
</feature>
<feature type="region of interest" description="Disordered" evidence="1">
    <location>
        <begin position="360"/>
        <end position="599"/>
    </location>
</feature>
<evidence type="ECO:0000313" key="2">
    <source>
        <dbReference type="EMBL" id="KAF9459095.1"/>
    </source>
</evidence>
<feature type="region of interest" description="Disordered" evidence="1">
    <location>
        <begin position="152"/>
        <end position="202"/>
    </location>
</feature>
<feature type="compositionally biased region" description="Basic and acidic residues" evidence="1">
    <location>
        <begin position="373"/>
        <end position="383"/>
    </location>
</feature>